<accession>A0A1S3Z5A6</accession>
<dbReference type="PANTHER" id="PTHR46890:SF19">
    <property type="entry name" value="CYSTEINE-RICH RECEPTOR-LIKE PROTEIN KINASE"/>
    <property type="match status" value="1"/>
</dbReference>
<dbReference type="InterPro" id="IPR043502">
    <property type="entry name" value="DNA/RNA_pol_sf"/>
</dbReference>
<sequence>MDIINNTEADRSETNKAHAEYIRWLDMQESLNTQKANIKWFGDGDRNTSYFHSLLREKRRRLQLDRIKNHKGKWIQGDEKISKAAIRHFNAMFNLPISKLDPSILNCIIKEITEEDNVLLNAIPSEEEIRNAIFNLSATSSAGPDGYNGSFFQRCWDIIKKDIIAFVIDFFQGKPLTKFYTHTCLVLIPKNAATSSFNEFRPISLSNYTNKIITKILSIRLNPLLTKLISANQSDFVKDRLITENVLLAQEIIKSISNTNKGDNVVMKLDMAKAYDRISWNFVIVVLRKFGFAKIWTDMIFNLLSSNGCPHINHLAYADDIVIFSGGNSNSVNLIMNILHSYEKSSGQKVNKDKSFFLTAPKTIAKKTAYFDGMVNSIVKKLNGWHEKLLSYGGKVILIKNVLQALPTYSLSAMCPPKAIFKLIEKYLANFFWGYYRNQKKYH</sequence>
<name>A0A1S3Z5A6_TOBAC</name>
<dbReference type="InterPro" id="IPR000477">
    <property type="entry name" value="RT_dom"/>
</dbReference>
<evidence type="ECO:0000313" key="2">
    <source>
        <dbReference type="RefSeq" id="XP_016459576.1"/>
    </source>
</evidence>
<evidence type="ECO:0000259" key="1">
    <source>
        <dbReference type="PROSITE" id="PS50878"/>
    </source>
</evidence>
<dbReference type="InterPro" id="IPR052343">
    <property type="entry name" value="Retrotransposon-Effector_Assoc"/>
</dbReference>
<dbReference type="PROSITE" id="PS50878">
    <property type="entry name" value="RT_POL"/>
    <property type="match status" value="1"/>
</dbReference>
<dbReference type="AlphaFoldDB" id="A0A1S3Z5A6"/>
<dbReference type="RefSeq" id="XP_016459576.1">
    <property type="nucleotide sequence ID" value="XM_016604090.1"/>
</dbReference>
<dbReference type="CDD" id="cd01650">
    <property type="entry name" value="RT_nLTR_like"/>
    <property type="match status" value="1"/>
</dbReference>
<dbReference type="OrthoDB" id="1305469at2759"/>
<organism evidence="2">
    <name type="scientific">Nicotiana tabacum</name>
    <name type="common">Common tobacco</name>
    <dbReference type="NCBI Taxonomy" id="4097"/>
    <lineage>
        <taxon>Eukaryota</taxon>
        <taxon>Viridiplantae</taxon>
        <taxon>Streptophyta</taxon>
        <taxon>Embryophyta</taxon>
        <taxon>Tracheophyta</taxon>
        <taxon>Spermatophyta</taxon>
        <taxon>Magnoliopsida</taxon>
        <taxon>eudicotyledons</taxon>
        <taxon>Gunneridae</taxon>
        <taxon>Pentapetalae</taxon>
        <taxon>asterids</taxon>
        <taxon>lamiids</taxon>
        <taxon>Solanales</taxon>
        <taxon>Solanaceae</taxon>
        <taxon>Nicotianoideae</taxon>
        <taxon>Nicotianeae</taxon>
        <taxon>Nicotiana</taxon>
    </lineage>
</organism>
<gene>
    <name evidence="2" type="primary">LOC107783119</name>
</gene>
<dbReference type="OMA" id="VMECISI"/>
<dbReference type="STRING" id="4097.A0A1S3Z5A6"/>
<reference evidence="2" key="1">
    <citation type="submission" date="2025-08" db="UniProtKB">
        <authorList>
            <consortium name="RefSeq"/>
        </authorList>
    </citation>
    <scope>IDENTIFICATION</scope>
</reference>
<dbReference type="PANTHER" id="PTHR46890">
    <property type="entry name" value="NON-LTR RETROLELEMENT REVERSE TRANSCRIPTASE-LIKE PROTEIN-RELATED"/>
    <property type="match status" value="1"/>
</dbReference>
<dbReference type="PaxDb" id="4097-A0A1S3Z5A6"/>
<dbReference type="Pfam" id="PF00078">
    <property type="entry name" value="RVT_1"/>
    <property type="match status" value="1"/>
</dbReference>
<protein>
    <recommendedName>
        <fullName evidence="1">Reverse transcriptase domain-containing protein</fullName>
    </recommendedName>
</protein>
<proteinExistence type="predicted"/>
<dbReference type="SUPFAM" id="SSF56672">
    <property type="entry name" value="DNA/RNA polymerases"/>
    <property type="match status" value="1"/>
</dbReference>
<feature type="domain" description="Reverse transcriptase" evidence="1">
    <location>
        <begin position="169"/>
        <end position="443"/>
    </location>
</feature>
<dbReference type="KEGG" id="nta:107783119"/>